<feature type="transmembrane region" description="Helical" evidence="1">
    <location>
        <begin position="162"/>
        <end position="183"/>
    </location>
</feature>
<keyword evidence="3" id="KW-1185">Reference proteome</keyword>
<proteinExistence type="predicted"/>
<evidence type="ECO:0000313" key="4">
    <source>
        <dbReference type="RefSeq" id="XP_015186630.1"/>
    </source>
</evidence>
<evidence type="ECO:0000259" key="2">
    <source>
        <dbReference type="PROSITE" id="PS50072"/>
    </source>
</evidence>
<accession>A0ABM1J2E3</accession>
<dbReference type="PRINTS" id="PR00153">
    <property type="entry name" value="CSAPPISMRASE"/>
</dbReference>
<dbReference type="Gene3D" id="2.40.100.10">
    <property type="entry name" value="Cyclophilin-like"/>
    <property type="match status" value="1"/>
</dbReference>
<feature type="domain" description="PPIase cyclophilin-type" evidence="2">
    <location>
        <begin position="165"/>
        <end position="327"/>
    </location>
</feature>
<dbReference type="Proteomes" id="UP000694924">
    <property type="component" value="Unplaced"/>
</dbReference>
<evidence type="ECO:0000256" key="1">
    <source>
        <dbReference type="SAM" id="Phobius"/>
    </source>
</evidence>
<keyword evidence="1" id="KW-1133">Transmembrane helix</keyword>
<dbReference type="PROSITE" id="PS50072">
    <property type="entry name" value="CSA_PPIASE_2"/>
    <property type="match status" value="1"/>
</dbReference>
<dbReference type="GeneID" id="107071822"/>
<dbReference type="CDD" id="cd00317">
    <property type="entry name" value="cyclophilin"/>
    <property type="match status" value="1"/>
</dbReference>
<dbReference type="PANTHER" id="PTHR11071:SF561">
    <property type="entry name" value="PEPTIDYL-PROLYL CIS-TRANS ISOMERASE D-RELATED"/>
    <property type="match status" value="1"/>
</dbReference>
<protein>
    <submittedName>
        <fullName evidence="4">Peptidyl-prolyl cis-trans isomerase-like 6</fullName>
    </submittedName>
</protein>
<keyword evidence="1" id="KW-0472">Membrane</keyword>
<dbReference type="InterPro" id="IPR002130">
    <property type="entry name" value="Cyclophilin-type_PPIase_dom"/>
</dbReference>
<gene>
    <name evidence="4" type="primary">LOC107071822</name>
</gene>
<sequence>MATKRLLQSCDSYVTTINNICNNNKKELKEKDCYLGYSDNNDLIKIRVEGLITAVAFHKARLSAQKLSQHLSYKYAIPQIREMFQVDWYEYLQKMKVHIGGKMWILKRHVAVFINDSFIGSDIDFFDYLNELYVFHMPKNIEYYETQAKEYHKKFIESTKRIYVYFTFTLDGLTMGSLLFMLYSDLLPKTCKHFLNFCTGKYKNIKGFKVSHYVSTSVHRIVKNGWIQLGDIQLDNINLKTTVIPKIADESYCIPHDRRGILSMANNGKHSNESQIIVSLKPNPWMNYHYVAFGQLVDGIQTLQKIEDIPTYYESPIKEVIVSQCGEYIFDHKPKMEPETDIFLERQPWINVGENNIIHQYPYNTYSDISLWLDNIIDEIDIRDTASLLIAERYLSSLYCLSTDYLSEKSVNHFDKDQELDKNLNVNCKLKLRELLEDFQPETMCKEEKMIFIEKLSEIIVLYAFNFIHNEAA</sequence>
<dbReference type="Pfam" id="PF00160">
    <property type="entry name" value="Pro_isomerase"/>
    <property type="match status" value="1"/>
</dbReference>
<organism evidence="3 4">
    <name type="scientific">Polistes dominula</name>
    <name type="common">European paper wasp</name>
    <name type="synonym">Vespa dominula</name>
    <dbReference type="NCBI Taxonomy" id="743375"/>
    <lineage>
        <taxon>Eukaryota</taxon>
        <taxon>Metazoa</taxon>
        <taxon>Ecdysozoa</taxon>
        <taxon>Arthropoda</taxon>
        <taxon>Hexapoda</taxon>
        <taxon>Insecta</taxon>
        <taxon>Pterygota</taxon>
        <taxon>Neoptera</taxon>
        <taxon>Endopterygota</taxon>
        <taxon>Hymenoptera</taxon>
        <taxon>Apocrita</taxon>
        <taxon>Aculeata</taxon>
        <taxon>Vespoidea</taxon>
        <taxon>Vespidae</taxon>
        <taxon>Polistinae</taxon>
        <taxon>Polistini</taxon>
        <taxon>Polistes</taxon>
    </lineage>
</organism>
<evidence type="ECO:0000313" key="3">
    <source>
        <dbReference type="Proteomes" id="UP000694924"/>
    </source>
</evidence>
<dbReference type="RefSeq" id="XP_015186630.1">
    <property type="nucleotide sequence ID" value="XM_015331144.1"/>
</dbReference>
<keyword evidence="1" id="KW-0812">Transmembrane</keyword>
<reference evidence="4" key="1">
    <citation type="submission" date="2025-08" db="UniProtKB">
        <authorList>
            <consortium name="RefSeq"/>
        </authorList>
    </citation>
    <scope>IDENTIFICATION</scope>
    <source>
        <tissue evidence="4">Whole body</tissue>
    </source>
</reference>
<dbReference type="InterPro" id="IPR029000">
    <property type="entry name" value="Cyclophilin-like_dom_sf"/>
</dbReference>
<name>A0ABM1J2E3_POLDO</name>
<dbReference type="SUPFAM" id="SSF50891">
    <property type="entry name" value="Cyclophilin-like"/>
    <property type="match status" value="1"/>
</dbReference>
<dbReference type="PANTHER" id="PTHR11071">
    <property type="entry name" value="PEPTIDYL-PROLYL CIS-TRANS ISOMERASE"/>
    <property type="match status" value="1"/>
</dbReference>